<gene>
    <name evidence="1" type="ORF">GQ43DRAFT_61114</name>
</gene>
<comment type="caution">
    <text evidence="1">The sequence shown here is derived from an EMBL/GenBank/DDBJ whole genome shotgun (WGS) entry which is preliminary data.</text>
</comment>
<accession>A0A9P4MYC8</accession>
<name>A0A9P4MYC8_9PLEO</name>
<evidence type="ECO:0000313" key="1">
    <source>
        <dbReference type="EMBL" id="KAF2200765.1"/>
    </source>
</evidence>
<organism evidence="1 2">
    <name type="scientific">Delitschia confertaspora ATCC 74209</name>
    <dbReference type="NCBI Taxonomy" id="1513339"/>
    <lineage>
        <taxon>Eukaryota</taxon>
        <taxon>Fungi</taxon>
        <taxon>Dikarya</taxon>
        <taxon>Ascomycota</taxon>
        <taxon>Pezizomycotina</taxon>
        <taxon>Dothideomycetes</taxon>
        <taxon>Pleosporomycetidae</taxon>
        <taxon>Pleosporales</taxon>
        <taxon>Delitschiaceae</taxon>
        <taxon>Delitschia</taxon>
    </lineage>
</organism>
<proteinExistence type="predicted"/>
<protein>
    <submittedName>
        <fullName evidence="1">Uncharacterized protein</fullName>
    </submittedName>
</protein>
<sequence length="171" mass="19053">MQAGQSPSRRTLTTPSCTTNLSPDLHVLRSRTAFNALTKIREIPSISLSNITVTMAFLFVKPTIWYGLGAEAGIPETALIYHTTRECNQVNQRNVASDTEFNRFRYWSQQRSPSSSIVSMHRIHGNRKPTLRTDRLTTLGLITSPVSLLQVSGLLEFPKHASLSLSLRTAV</sequence>
<dbReference type="AlphaFoldDB" id="A0A9P4MYC8"/>
<evidence type="ECO:0000313" key="2">
    <source>
        <dbReference type="Proteomes" id="UP000799536"/>
    </source>
</evidence>
<dbReference type="EMBL" id="ML994006">
    <property type="protein sequence ID" value="KAF2200765.1"/>
    <property type="molecule type" value="Genomic_DNA"/>
</dbReference>
<keyword evidence="2" id="KW-1185">Reference proteome</keyword>
<dbReference type="Proteomes" id="UP000799536">
    <property type="component" value="Unassembled WGS sequence"/>
</dbReference>
<reference evidence="1" key="1">
    <citation type="journal article" date="2020" name="Stud. Mycol.">
        <title>101 Dothideomycetes genomes: a test case for predicting lifestyles and emergence of pathogens.</title>
        <authorList>
            <person name="Haridas S."/>
            <person name="Albert R."/>
            <person name="Binder M."/>
            <person name="Bloem J."/>
            <person name="Labutti K."/>
            <person name="Salamov A."/>
            <person name="Andreopoulos B."/>
            <person name="Baker S."/>
            <person name="Barry K."/>
            <person name="Bills G."/>
            <person name="Bluhm B."/>
            <person name="Cannon C."/>
            <person name="Castanera R."/>
            <person name="Culley D."/>
            <person name="Daum C."/>
            <person name="Ezra D."/>
            <person name="Gonzalez J."/>
            <person name="Henrissat B."/>
            <person name="Kuo A."/>
            <person name="Liang C."/>
            <person name="Lipzen A."/>
            <person name="Lutzoni F."/>
            <person name="Magnuson J."/>
            <person name="Mondo S."/>
            <person name="Nolan M."/>
            <person name="Ohm R."/>
            <person name="Pangilinan J."/>
            <person name="Park H.-J."/>
            <person name="Ramirez L."/>
            <person name="Alfaro M."/>
            <person name="Sun H."/>
            <person name="Tritt A."/>
            <person name="Yoshinaga Y."/>
            <person name="Zwiers L.-H."/>
            <person name="Turgeon B."/>
            <person name="Goodwin S."/>
            <person name="Spatafora J."/>
            <person name="Crous P."/>
            <person name="Grigoriev I."/>
        </authorList>
    </citation>
    <scope>NUCLEOTIDE SEQUENCE</scope>
    <source>
        <strain evidence="1">ATCC 74209</strain>
    </source>
</reference>